<evidence type="ECO:0000313" key="2">
    <source>
        <dbReference type="EMBL" id="EJT74131.1"/>
    </source>
</evidence>
<organism evidence="2">
    <name type="scientific">Gaeumannomyces tritici (strain R3-111a-1)</name>
    <name type="common">Wheat and barley take-all root rot fungus</name>
    <name type="synonym">Gaeumannomyces graminis var. tritici</name>
    <dbReference type="NCBI Taxonomy" id="644352"/>
    <lineage>
        <taxon>Eukaryota</taxon>
        <taxon>Fungi</taxon>
        <taxon>Dikarya</taxon>
        <taxon>Ascomycota</taxon>
        <taxon>Pezizomycotina</taxon>
        <taxon>Sordariomycetes</taxon>
        <taxon>Sordariomycetidae</taxon>
        <taxon>Magnaporthales</taxon>
        <taxon>Magnaporthaceae</taxon>
        <taxon>Gaeumannomyces</taxon>
    </lineage>
</organism>
<name>J3P389_GAET3</name>
<evidence type="ECO:0000256" key="1">
    <source>
        <dbReference type="SAM" id="MobiDB-lite"/>
    </source>
</evidence>
<dbReference type="EMBL" id="GL385398">
    <property type="protein sequence ID" value="EJT74131.1"/>
    <property type="molecule type" value="Genomic_DNA"/>
</dbReference>
<accession>J3P389</accession>
<keyword evidence="4" id="KW-1185">Reference proteome</keyword>
<dbReference type="RefSeq" id="XP_009224075.1">
    <property type="nucleotide sequence ID" value="XM_009225811.1"/>
</dbReference>
<reference evidence="2" key="3">
    <citation type="submission" date="2010-09" db="EMBL/GenBank/DDBJ databases">
        <title>Annotation of Gaeumannomyces graminis var. tritici R3-111a-1.</title>
        <authorList>
            <consortium name="The Broad Institute Genome Sequencing Platform"/>
            <person name="Ma L.-J."/>
            <person name="Dead R."/>
            <person name="Young S.K."/>
            <person name="Zeng Q."/>
            <person name="Gargeya S."/>
            <person name="Fitzgerald M."/>
            <person name="Haas B."/>
            <person name="Abouelleil A."/>
            <person name="Alvarado L."/>
            <person name="Arachchi H.M."/>
            <person name="Berlin A."/>
            <person name="Brown A."/>
            <person name="Chapman S.B."/>
            <person name="Chen Z."/>
            <person name="Dunbar C."/>
            <person name="Freedman E."/>
            <person name="Gearin G."/>
            <person name="Gellesch M."/>
            <person name="Goldberg J."/>
            <person name="Griggs A."/>
            <person name="Gujja S."/>
            <person name="Heiman D."/>
            <person name="Howarth C."/>
            <person name="Larson L."/>
            <person name="Lui A."/>
            <person name="MacDonald P.J.P."/>
            <person name="Mehta T."/>
            <person name="Montmayeur A."/>
            <person name="Murphy C."/>
            <person name="Neiman D."/>
            <person name="Pearson M."/>
            <person name="Priest M."/>
            <person name="Roberts A."/>
            <person name="Saif S."/>
            <person name="Shea T."/>
            <person name="Shenoy N."/>
            <person name="Sisk P."/>
            <person name="Stolte C."/>
            <person name="Sykes S."/>
            <person name="Yandava C."/>
            <person name="Wortman J."/>
            <person name="Nusbaum C."/>
            <person name="Birren B."/>
        </authorList>
    </citation>
    <scope>NUCLEOTIDE SEQUENCE</scope>
    <source>
        <strain evidence="2">R3-111a-1</strain>
    </source>
</reference>
<evidence type="ECO:0000313" key="4">
    <source>
        <dbReference type="Proteomes" id="UP000006039"/>
    </source>
</evidence>
<reference evidence="2" key="2">
    <citation type="submission" date="2010-07" db="EMBL/GenBank/DDBJ databases">
        <authorList>
            <consortium name="The Broad Institute Genome Sequencing Platform"/>
            <consortium name="Broad Institute Genome Sequencing Center for Infectious Disease"/>
            <person name="Ma L.-J."/>
            <person name="Dead R."/>
            <person name="Young S."/>
            <person name="Zeng Q."/>
            <person name="Koehrsen M."/>
            <person name="Alvarado L."/>
            <person name="Berlin A."/>
            <person name="Chapman S.B."/>
            <person name="Chen Z."/>
            <person name="Freedman E."/>
            <person name="Gellesch M."/>
            <person name="Goldberg J."/>
            <person name="Griggs A."/>
            <person name="Gujja S."/>
            <person name="Heilman E.R."/>
            <person name="Heiman D."/>
            <person name="Hepburn T."/>
            <person name="Howarth C."/>
            <person name="Jen D."/>
            <person name="Larson L."/>
            <person name="Mehta T."/>
            <person name="Neiman D."/>
            <person name="Pearson M."/>
            <person name="Roberts A."/>
            <person name="Saif S."/>
            <person name="Shea T."/>
            <person name="Shenoy N."/>
            <person name="Sisk P."/>
            <person name="Stolte C."/>
            <person name="Sykes S."/>
            <person name="Walk T."/>
            <person name="White J."/>
            <person name="Yandava C."/>
            <person name="Haas B."/>
            <person name="Nusbaum C."/>
            <person name="Birren B."/>
        </authorList>
    </citation>
    <scope>NUCLEOTIDE SEQUENCE</scope>
    <source>
        <strain evidence="2">R3-111a-1</strain>
    </source>
</reference>
<dbReference type="GeneID" id="20348436"/>
<dbReference type="AlphaFoldDB" id="J3P389"/>
<proteinExistence type="predicted"/>
<dbReference type="VEuPathDB" id="FungiDB:GGTG_07978"/>
<evidence type="ECO:0000313" key="3">
    <source>
        <dbReference type="EnsemblFungi" id="EJT74131"/>
    </source>
</evidence>
<protein>
    <submittedName>
        <fullName evidence="2 3">Uncharacterized protein</fullName>
    </submittedName>
</protein>
<reference evidence="3" key="4">
    <citation type="journal article" date="2015" name="G3 (Bethesda)">
        <title>Genome sequences of three phytopathogenic species of the Magnaporthaceae family of fungi.</title>
        <authorList>
            <person name="Okagaki L.H."/>
            <person name="Nunes C.C."/>
            <person name="Sailsbery J."/>
            <person name="Clay B."/>
            <person name="Brown D."/>
            <person name="John T."/>
            <person name="Oh Y."/>
            <person name="Young N."/>
            <person name="Fitzgerald M."/>
            <person name="Haas B.J."/>
            <person name="Zeng Q."/>
            <person name="Young S."/>
            <person name="Adiconis X."/>
            <person name="Fan L."/>
            <person name="Levin J.Z."/>
            <person name="Mitchell T.K."/>
            <person name="Okubara P.A."/>
            <person name="Farman M.L."/>
            <person name="Kohn L.M."/>
            <person name="Birren B."/>
            <person name="Ma L.-J."/>
            <person name="Dean R.A."/>
        </authorList>
    </citation>
    <scope>NUCLEOTIDE SEQUENCE</scope>
    <source>
        <strain evidence="3">R3-111a-1</strain>
    </source>
</reference>
<dbReference type="Proteomes" id="UP000006039">
    <property type="component" value="Unassembled WGS sequence"/>
</dbReference>
<dbReference type="EnsemblFungi" id="EJT74131">
    <property type="protein sequence ID" value="EJT74131"/>
    <property type="gene ID" value="GGTG_07978"/>
</dbReference>
<sequence length="79" mass="8927">MDGSPPTIKRGRWENYFLVTVGPPWLVESTWAVCRGLGGWIERQTRRRKVRDKLAAVDSPPLQGSVQPAIAPRDESKRV</sequence>
<dbReference type="HOGENOM" id="CLU_2606173_0_0_1"/>
<gene>
    <name evidence="3" type="primary">20348436</name>
    <name evidence="2" type="ORF">GGTG_07978</name>
</gene>
<reference evidence="3" key="5">
    <citation type="submission" date="2018-04" db="UniProtKB">
        <authorList>
            <consortium name="EnsemblFungi"/>
        </authorList>
    </citation>
    <scope>IDENTIFICATION</scope>
    <source>
        <strain evidence="3">R3-111a-1</strain>
    </source>
</reference>
<reference evidence="4" key="1">
    <citation type="submission" date="2010-07" db="EMBL/GenBank/DDBJ databases">
        <title>The genome sequence of Gaeumannomyces graminis var. tritici strain R3-111a-1.</title>
        <authorList>
            <consortium name="The Broad Institute Genome Sequencing Platform"/>
            <person name="Ma L.-J."/>
            <person name="Dead R."/>
            <person name="Young S."/>
            <person name="Zeng Q."/>
            <person name="Koehrsen M."/>
            <person name="Alvarado L."/>
            <person name="Berlin A."/>
            <person name="Chapman S.B."/>
            <person name="Chen Z."/>
            <person name="Freedman E."/>
            <person name="Gellesch M."/>
            <person name="Goldberg J."/>
            <person name="Griggs A."/>
            <person name="Gujja S."/>
            <person name="Heilman E.R."/>
            <person name="Heiman D."/>
            <person name="Hepburn T."/>
            <person name="Howarth C."/>
            <person name="Jen D."/>
            <person name="Larson L."/>
            <person name="Mehta T."/>
            <person name="Neiman D."/>
            <person name="Pearson M."/>
            <person name="Roberts A."/>
            <person name="Saif S."/>
            <person name="Shea T."/>
            <person name="Shenoy N."/>
            <person name="Sisk P."/>
            <person name="Stolte C."/>
            <person name="Sykes S."/>
            <person name="Walk T."/>
            <person name="White J."/>
            <person name="Yandava C."/>
            <person name="Haas B."/>
            <person name="Nusbaum C."/>
            <person name="Birren B."/>
        </authorList>
    </citation>
    <scope>NUCLEOTIDE SEQUENCE [LARGE SCALE GENOMIC DNA]</scope>
    <source>
        <strain evidence="4">R3-111a-1</strain>
    </source>
</reference>
<feature type="region of interest" description="Disordered" evidence="1">
    <location>
        <begin position="53"/>
        <end position="79"/>
    </location>
</feature>